<sequence>MLKKLDRYILKSLIVSFVISFFVIAVVMLIGDLVKLYDLLFGKGSSFIVLLKILGYTVVFLLAFIVPMALTIAINYVYSDLSNNSEITAIRSCGISLFRVYFPAFLFSVAVFVFLFYSIAFVAPKARLSYRVEIAKTFRNKVYAALKPNMFYDKVDGVMWIKNLSPDKKHLKDVFFAQKGKIFLAKKGDFKDIPSGILAEFFNVKMYSPSKSGFEYGSFDRYELAFLTGRGYFKPNKNNTRFMSFGEVVNYYSKSKSKDALYRINKIVSMSMSVFALSLIAFSFGITFSRSGKSAGIVASLFLFFMFYIILMLSESLCDATGNPYFIYLPNVVAFVFGSYIFYKKVKM</sequence>
<keyword evidence="8" id="KW-1185">Reference proteome</keyword>
<dbReference type="EMBL" id="CP002606">
    <property type="protein sequence ID" value="AEA33581.1"/>
    <property type="molecule type" value="Genomic_DNA"/>
</dbReference>
<feature type="transmembrane region" description="Helical" evidence="6">
    <location>
        <begin position="267"/>
        <end position="288"/>
    </location>
</feature>
<dbReference type="RefSeq" id="WP_013681622.1">
    <property type="nucleotide sequence ID" value="NC_015318.1"/>
</dbReference>
<dbReference type="InterPro" id="IPR005495">
    <property type="entry name" value="LptG/LptF_permease"/>
</dbReference>
<feature type="transmembrane region" description="Helical" evidence="6">
    <location>
        <begin position="100"/>
        <end position="123"/>
    </location>
</feature>
<evidence type="ECO:0000256" key="6">
    <source>
        <dbReference type="SAM" id="Phobius"/>
    </source>
</evidence>
<dbReference type="PANTHER" id="PTHR33529:SF6">
    <property type="entry name" value="YJGP_YJGQ FAMILY PERMEASE"/>
    <property type="match status" value="1"/>
</dbReference>
<feature type="transmembrane region" description="Helical" evidence="6">
    <location>
        <begin position="12"/>
        <end position="33"/>
    </location>
</feature>
<evidence type="ECO:0000256" key="3">
    <source>
        <dbReference type="ARBA" id="ARBA00022692"/>
    </source>
</evidence>
<feature type="transmembrane region" description="Helical" evidence="6">
    <location>
        <begin position="53"/>
        <end position="79"/>
    </location>
</feature>
<comment type="subcellular location">
    <subcellularLocation>
        <location evidence="1">Cell membrane</location>
        <topology evidence="1">Multi-pass membrane protein</topology>
    </subcellularLocation>
</comment>
<evidence type="ECO:0000256" key="2">
    <source>
        <dbReference type="ARBA" id="ARBA00022475"/>
    </source>
</evidence>
<dbReference type="GO" id="GO:0015920">
    <property type="term" value="P:lipopolysaccharide transport"/>
    <property type="evidence" value="ECO:0007669"/>
    <property type="project" value="TreeGrafter"/>
</dbReference>
<dbReference type="KEGG" id="hmr:Hipma_0611"/>
<organism evidence="7 8">
    <name type="scientific">Hippea maritima (strain ATCC 700847 / DSM 10411 / MH2)</name>
    <dbReference type="NCBI Taxonomy" id="760142"/>
    <lineage>
        <taxon>Bacteria</taxon>
        <taxon>Pseudomonadati</taxon>
        <taxon>Campylobacterota</taxon>
        <taxon>Desulfurellia</taxon>
        <taxon>Desulfurellales</taxon>
        <taxon>Hippeaceae</taxon>
        <taxon>Hippea</taxon>
    </lineage>
</organism>
<keyword evidence="4 6" id="KW-1133">Transmembrane helix</keyword>
<proteinExistence type="predicted"/>
<dbReference type="OrthoDB" id="9792188at2"/>
<feature type="transmembrane region" description="Helical" evidence="6">
    <location>
        <begin position="295"/>
        <end position="313"/>
    </location>
</feature>
<dbReference type="FunCoup" id="F2LUZ7">
    <property type="interactions" value="94"/>
</dbReference>
<dbReference type="AlphaFoldDB" id="F2LUZ7"/>
<dbReference type="HOGENOM" id="CLU_028799_6_0_7"/>
<keyword evidence="2" id="KW-1003">Cell membrane</keyword>
<dbReference type="GO" id="GO:0043190">
    <property type="term" value="C:ATP-binding cassette (ABC) transporter complex"/>
    <property type="evidence" value="ECO:0007669"/>
    <property type="project" value="TreeGrafter"/>
</dbReference>
<name>F2LUZ7_HIPMA</name>
<feature type="transmembrane region" description="Helical" evidence="6">
    <location>
        <begin position="325"/>
        <end position="343"/>
    </location>
</feature>
<evidence type="ECO:0000313" key="8">
    <source>
        <dbReference type="Proteomes" id="UP000008139"/>
    </source>
</evidence>
<keyword evidence="3 6" id="KW-0812">Transmembrane</keyword>
<evidence type="ECO:0000256" key="4">
    <source>
        <dbReference type="ARBA" id="ARBA00022989"/>
    </source>
</evidence>
<dbReference type="STRING" id="760142.Hipma_0611"/>
<reference evidence="7 8" key="1">
    <citation type="journal article" date="2011" name="Stand. Genomic Sci.">
        <title>Complete genome sequence of the thermophilic sulfur-reducer Hippea maritima type strain (MH(2)).</title>
        <authorList>
            <person name="Huntemann M."/>
            <person name="Lu M."/>
            <person name="Nolan M."/>
            <person name="Lapidus A."/>
            <person name="Lucas S."/>
            <person name="Hammon N."/>
            <person name="Deshpande S."/>
            <person name="Cheng J.F."/>
            <person name="Tapia R."/>
            <person name="Han C."/>
            <person name="Goodwin L."/>
            <person name="Pitluck S."/>
            <person name="Liolios K."/>
            <person name="Pagani I."/>
            <person name="Ivanova N."/>
            <person name="Ovchinikova G."/>
            <person name="Pati A."/>
            <person name="Chen A."/>
            <person name="Palaniappan K."/>
            <person name="Land M."/>
            <person name="Hauser L."/>
            <person name="Jeffries C.D."/>
            <person name="Detter J.C."/>
            <person name="Brambilla E.M."/>
            <person name="Rohde M."/>
            <person name="Spring S."/>
            <person name="Goker M."/>
            <person name="Woyke T."/>
            <person name="Bristow J."/>
            <person name="Eisen J.A."/>
            <person name="Markowitz V."/>
            <person name="Hugenholtz P."/>
            <person name="Kyrpides N.C."/>
            <person name="Klenk H.P."/>
            <person name="Mavromatis K."/>
        </authorList>
    </citation>
    <scope>NUCLEOTIDE SEQUENCE [LARGE SCALE GENOMIC DNA]</scope>
    <source>
        <strain evidence="8">ATCC 700847 / DSM 10411 / MH2</strain>
    </source>
</reference>
<dbReference type="eggNOG" id="COG0795">
    <property type="taxonomic scope" value="Bacteria"/>
</dbReference>
<evidence type="ECO:0000256" key="5">
    <source>
        <dbReference type="ARBA" id="ARBA00023136"/>
    </source>
</evidence>
<evidence type="ECO:0000313" key="7">
    <source>
        <dbReference type="EMBL" id="AEA33581.1"/>
    </source>
</evidence>
<reference evidence="8" key="2">
    <citation type="submission" date="2011-03" db="EMBL/GenBank/DDBJ databases">
        <title>The complete genome of Hippea maritima DSM 10411.</title>
        <authorList>
            <consortium name="US DOE Joint Genome Institute (JGI-PGF)"/>
            <person name="Lucas S."/>
            <person name="Copeland A."/>
            <person name="Lapidus A."/>
            <person name="Bruce D."/>
            <person name="Goodwin L."/>
            <person name="Pitluck S."/>
            <person name="Peters L."/>
            <person name="Kyrpides N."/>
            <person name="Mavromatis K."/>
            <person name="Pagani I."/>
            <person name="Ivanova N."/>
            <person name="Mikhailova N."/>
            <person name="Lu M."/>
            <person name="Detter J.C."/>
            <person name="Tapia R."/>
            <person name="Han C."/>
            <person name="Land M."/>
            <person name="Hauser L."/>
            <person name="Markowitz V."/>
            <person name="Cheng J.-F."/>
            <person name="Hugenholtz P."/>
            <person name="Woyke T."/>
            <person name="Wu D."/>
            <person name="Spring S."/>
            <person name="Schroeder M."/>
            <person name="Brambilla E."/>
            <person name="Klenk H.-P."/>
            <person name="Eisen J.A."/>
        </authorList>
    </citation>
    <scope>NUCLEOTIDE SEQUENCE [LARGE SCALE GENOMIC DNA]</scope>
    <source>
        <strain evidence="8">ATCC 700847 / DSM 10411 / MH2</strain>
    </source>
</reference>
<dbReference type="InParanoid" id="F2LUZ7"/>
<accession>F2LUZ7</accession>
<gene>
    <name evidence="7" type="ordered locus">Hipma_0611</name>
</gene>
<dbReference type="Pfam" id="PF03739">
    <property type="entry name" value="LptF_LptG"/>
    <property type="match status" value="1"/>
</dbReference>
<protein>
    <submittedName>
        <fullName evidence="7">Permease YjgP/YjgQ family protein</fullName>
    </submittedName>
</protein>
<keyword evidence="5 6" id="KW-0472">Membrane</keyword>
<dbReference type="Proteomes" id="UP000008139">
    <property type="component" value="Chromosome"/>
</dbReference>
<dbReference type="PANTHER" id="PTHR33529">
    <property type="entry name" value="SLR0882 PROTEIN-RELATED"/>
    <property type="match status" value="1"/>
</dbReference>
<evidence type="ECO:0000256" key="1">
    <source>
        <dbReference type="ARBA" id="ARBA00004651"/>
    </source>
</evidence>